<dbReference type="Pfam" id="PF18294">
    <property type="entry name" value="Pept_S41_N"/>
    <property type="match status" value="1"/>
</dbReference>
<dbReference type="InterPro" id="IPR041613">
    <property type="entry name" value="Pept_S41_N"/>
</dbReference>
<evidence type="ECO:0000313" key="3">
    <source>
        <dbReference type="Proteomes" id="UP001589797"/>
    </source>
</evidence>
<dbReference type="Gene3D" id="3.90.226.10">
    <property type="entry name" value="2-enoyl-CoA Hydratase, Chain A, domain 1"/>
    <property type="match status" value="1"/>
</dbReference>
<dbReference type="InterPro" id="IPR029045">
    <property type="entry name" value="ClpP/crotonase-like_dom_sf"/>
</dbReference>
<dbReference type="Pfam" id="PF03572">
    <property type="entry name" value="Peptidase_S41"/>
    <property type="match status" value="1"/>
</dbReference>
<accession>A0ABV6FPH6</accession>
<dbReference type="Gene3D" id="2.30.42.10">
    <property type="match status" value="1"/>
</dbReference>
<name>A0ABV6FPH6_9BACT</name>
<dbReference type="CDD" id="cd07561">
    <property type="entry name" value="Peptidase_S41_CPP_like"/>
    <property type="match status" value="1"/>
</dbReference>
<proteinExistence type="predicted"/>
<evidence type="ECO:0000313" key="2">
    <source>
        <dbReference type="EMBL" id="MFC0261737.1"/>
    </source>
</evidence>
<dbReference type="InterPro" id="IPR001478">
    <property type="entry name" value="PDZ"/>
</dbReference>
<dbReference type="InterPro" id="IPR005151">
    <property type="entry name" value="Tail-specific_protease"/>
</dbReference>
<evidence type="ECO:0000259" key="1">
    <source>
        <dbReference type="PROSITE" id="PS50106"/>
    </source>
</evidence>
<dbReference type="RefSeq" id="WP_382386183.1">
    <property type="nucleotide sequence ID" value="NZ_JBHLWI010000007.1"/>
</dbReference>
<dbReference type="Gene3D" id="3.30.750.170">
    <property type="match status" value="1"/>
</dbReference>
<dbReference type="SUPFAM" id="SSF50156">
    <property type="entry name" value="PDZ domain-like"/>
    <property type="match status" value="1"/>
</dbReference>
<dbReference type="InterPro" id="IPR041489">
    <property type="entry name" value="PDZ_6"/>
</dbReference>
<keyword evidence="3" id="KW-1185">Reference proteome</keyword>
<dbReference type="Pfam" id="PF17820">
    <property type="entry name" value="PDZ_6"/>
    <property type="match status" value="1"/>
</dbReference>
<feature type="domain" description="PDZ" evidence="1">
    <location>
        <begin position="78"/>
        <end position="164"/>
    </location>
</feature>
<dbReference type="EMBL" id="JBHLWI010000007">
    <property type="protein sequence ID" value="MFC0261737.1"/>
    <property type="molecule type" value="Genomic_DNA"/>
</dbReference>
<comment type="caution">
    <text evidence="2">The sequence shown here is derived from an EMBL/GenBank/DDBJ whole genome shotgun (WGS) entry which is preliminary data.</text>
</comment>
<reference evidence="2 3" key="1">
    <citation type="submission" date="2024-09" db="EMBL/GenBank/DDBJ databases">
        <authorList>
            <person name="Sun Q."/>
            <person name="Mori K."/>
        </authorList>
    </citation>
    <scope>NUCLEOTIDE SEQUENCE [LARGE SCALE GENOMIC DNA]</scope>
    <source>
        <strain evidence="2 3">CCM 7650</strain>
    </source>
</reference>
<dbReference type="PANTHER" id="PTHR32060">
    <property type="entry name" value="TAIL-SPECIFIC PROTEASE"/>
    <property type="match status" value="1"/>
</dbReference>
<dbReference type="Proteomes" id="UP001589797">
    <property type="component" value="Unassembled WGS sequence"/>
</dbReference>
<dbReference type="InterPro" id="IPR036034">
    <property type="entry name" value="PDZ_sf"/>
</dbReference>
<dbReference type="PROSITE" id="PS50106">
    <property type="entry name" value="PDZ"/>
    <property type="match status" value="1"/>
</dbReference>
<dbReference type="SMART" id="SM00245">
    <property type="entry name" value="TSPc"/>
    <property type="match status" value="1"/>
</dbReference>
<gene>
    <name evidence="2" type="ORF">ACFFIP_03525</name>
</gene>
<organism evidence="2 3">
    <name type="scientific">Fontibacter flavus</name>
    <dbReference type="NCBI Taxonomy" id="654838"/>
    <lineage>
        <taxon>Bacteria</taxon>
        <taxon>Pseudomonadati</taxon>
        <taxon>Bacteroidota</taxon>
        <taxon>Cytophagia</taxon>
        <taxon>Cytophagales</taxon>
        <taxon>Cyclobacteriaceae</taxon>
        <taxon>Fontibacter</taxon>
    </lineage>
</organism>
<protein>
    <submittedName>
        <fullName evidence="2">S41 family peptidase</fullName>
    </submittedName>
</protein>
<dbReference type="SUPFAM" id="SSF52096">
    <property type="entry name" value="ClpP/crotonase"/>
    <property type="match status" value="1"/>
</dbReference>
<dbReference type="SMART" id="SM00228">
    <property type="entry name" value="PDZ"/>
    <property type="match status" value="1"/>
</dbReference>
<sequence length="455" mass="51373">MGLIIGMVSCQDKDDQKPDTEVSPNVAINKWIKEQMDTYYYWLEDMKTPIAQDLDPEDYFEALLNRPTDRFSEIYPNYQELVNSLSGVSREAGYEISLARESSQNENVLAFVVYTKKGSPAESQGLRRGDIITQINGQTLTLNNYQNLLRQRSDNHTVNFFRFNPETENYSPQPQISLETITLAENPNFLDTIYTINNQKIGYVVYHFFAPGIEGQPKRYDDQMDAIFGRFKAENINHLILDFRYNGGGFVSSAVNLASLIAPSVTSEDIFSRTKYNSFLSQFQEIRDLEIRKFDNKSQNLGNILNGNRIHIITSGRTASASELIINGLKPYMNVYLVGGVTVGKNVGSIAIEDEDNADNDYGILPIVSMSFNKDNQSEYTNGFTPNISANELSQQVLLPLGDTNEYLLGLTLQQITGVGARYNLVDRIEIGSSFEGKIRFGQQIENKLTLKNNH</sequence>
<dbReference type="PANTHER" id="PTHR32060:SF30">
    <property type="entry name" value="CARBOXY-TERMINAL PROCESSING PROTEASE CTPA"/>
    <property type="match status" value="1"/>
</dbReference>